<reference evidence="1" key="1">
    <citation type="submission" date="2019-02" db="EMBL/GenBank/DDBJ databases">
        <authorList>
            <person name="Pothier F.J."/>
        </authorList>
    </citation>
    <scope>NUCLEOTIDE SEQUENCE</scope>
    <source>
        <strain evidence="1">CI-1B</strain>
    </source>
</reference>
<comment type="caution">
    <text evidence="1">The sequence shown here is derived from an EMBL/GenBank/DDBJ whole genome shotgun (WGS) entry which is preliminary data.</text>
</comment>
<accession>A0A508TGB6</accession>
<proteinExistence type="predicted"/>
<sequence length="73" mass="8176">MAEEYAEDGIHVGHVIVDGAIAGDKIFNRFPSASREESLISIEAIVNAFAFLYGQPTRGWSFEFDVRTSRVKR</sequence>
<protein>
    <submittedName>
        <fullName evidence="1">Uncharacterized protein</fullName>
    </submittedName>
</protein>
<name>A0A508TGB6_9BRAD</name>
<dbReference type="EMBL" id="CAADFC020000016">
    <property type="protein sequence ID" value="VIO73107.1"/>
    <property type="molecule type" value="Genomic_DNA"/>
</dbReference>
<dbReference type="PANTHER" id="PTHR43431:SF7">
    <property type="entry name" value="OXIDOREDUCTASE, SHORT CHAIN DEHYDROGENASE_REDUCTASE FAMILY (AFU_ORTHOLOGUE AFUA_5G14000)"/>
    <property type="match status" value="1"/>
</dbReference>
<keyword evidence="2" id="KW-1185">Reference proteome</keyword>
<dbReference type="PANTHER" id="PTHR43431">
    <property type="entry name" value="OXIDOREDUCTASE, SHORT CHAIN DEHYDROGENASE/REDUCTASE FAMILY (AFU_ORTHOLOGUE AFUA_5G14000)"/>
    <property type="match status" value="1"/>
</dbReference>
<evidence type="ECO:0000313" key="1">
    <source>
        <dbReference type="EMBL" id="VIO73107.1"/>
    </source>
</evidence>
<dbReference type="AlphaFoldDB" id="A0A508TGB6"/>
<gene>
    <name evidence="1" type="ORF">CI1B_47100</name>
</gene>
<dbReference type="Proteomes" id="UP000328092">
    <property type="component" value="Unassembled WGS sequence"/>
</dbReference>
<evidence type="ECO:0000313" key="2">
    <source>
        <dbReference type="Proteomes" id="UP000328092"/>
    </source>
</evidence>
<dbReference type="RefSeq" id="WP_244622103.1">
    <property type="nucleotide sequence ID" value="NZ_CAADFB020000008.1"/>
</dbReference>
<organism evidence="1 2">
    <name type="scientific">Bradyrhizobium ivorense</name>
    <dbReference type="NCBI Taxonomy" id="2511166"/>
    <lineage>
        <taxon>Bacteria</taxon>
        <taxon>Pseudomonadati</taxon>
        <taxon>Pseudomonadota</taxon>
        <taxon>Alphaproteobacteria</taxon>
        <taxon>Hyphomicrobiales</taxon>
        <taxon>Nitrobacteraceae</taxon>
        <taxon>Bradyrhizobium</taxon>
    </lineage>
</organism>